<comment type="similarity">
    <text evidence="1">Belongs to the carotenoid oxygenase family.</text>
</comment>
<dbReference type="GO" id="GO:0010436">
    <property type="term" value="F:carotenoid dioxygenase activity"/>
    <property type="evidence" value="ECO:0007669"/>
    <property type="project" value="TreeGrafter"/>
</dbReference>
<evidence type="ECO:0000256" key="4">
    <source>
        <dbReference type="ARBA" id="ARBA00023004"/>
    </source>
</evidence>
<keyword evidence="3" id="KW-0560">Oxidoreductase</keyword>
<feature type="binding site" evidence="5">
    <location>
        <position position="246"/>
    </location>
    <ligand>
        <name>Fe cation</name>
        <dbReference type="ChEBI" id="CHEBI:24875"/>
        <note>catalytic</note>
    </ligand>
</feature>
<evidence type="ECO:0000256" key="1">
    <source>
        <dbReference type="ARBA" id="ARBA00006787"/>
    </source>
</evidence>
<feature type="binding site" evidence="5">
    <location>
        <position position="530"/>
    </location>
    <ligand>
        <name>Fe cation</name>
        <dbReference type="ChEBI" id="CHEBI:24875"/>
        <note>catalytic</note>
    </ligand>
</feature>
<dbReference type="PANTHER" id="PTHR10543">
    <property type="entry name" value="BETA-CAROTENE DIOXYGENASE"/>
    <property type="match status" value="1"/>
</dbReference>
<dbReference type="GO" id="GO:0016121">
    <property type="term" value="P:carotene catabolic process"/>
    <property type="evidence" value="ECO:0007669"/>
    <property type="project" value="TreeGrafter"/>
</dbReference>
<dbReference type="Pfam" id="PF03055">
    <property type="entry name" value="RPE65"/>
    <property type="match status" value="1"/>
</dbReference>
<protein>
    <recommendedName>
        <fullName evidence="7">Carotenoid isomerooxygenase</fullName>
    </recommendedName>
</protein>
<dbReference type="InterPro" id="IPR004294">
    <property type="entry name" value="Carotenoid_Oase"/>
</dbReference>
<evidence type="ECO:0000256" key="2">
    <source>
        <dbReference type="ARBA" id="ARBA00022723"/>
    </source>
</evidence>
<evidence type="ECO:0000313" key="6">
    <source>
        <dbReference type="EMBL" id="JAV68050.1"/>
    </source>
</evidence>
<dbReference type="GO" id="GO:0046872">
    <property type="term" value="F:metal ion binding"/>
    <property type="evidence" value="ECO:0007669"/>
    <property type="project" value="UniProtKB-KW"/>
</dbReference>
<comment type="cofactor">
    <cofactor evidence="5">
        <name>Fe(2+)</name>
        <dbReference type="ChEBI" id="CHEBI:29033"/>
    </cofactor>
    <text evidence="5">Binds 1 Fe(2+) ion per subunit.</text>
</comment>
<keyword evidence="2 5" id="KW-0479">Metal-binding</keyword>
<accession>A0A1Y1L6P7</accession>
<dbReference type="EMBL" id="GEZM01066222">
    <property type="protein sequence ID" value="JAV68050.1"/>
    <property type="molecule type" value="Transcribed_RNA"/>
</dbReference>
<sequence length="537" mass="60778">MGKNKGYYPNCDATIWLRSCKKEIIKPIKGKASGTIPFWINGSLYRNGPGLLEIGDCRVGHLFDGLGLLHKFSIKNGTVTYQCRFLRSNTYKRNIKANRIVVTDFGTKSVPDPCQTIFHRIASTFKWGGETSDNAMVSIYPFGDELYALSEMPYIHKINKNNLQTEGRIDLKEKMGVVCHSSHPHVMSNGTVYSLAVTASVLGPQHNIVCFPNKPKNHVNDYSMFDKAHVVAGISARWPLHPSYMHTFGVTKNYFIIVEQPLSVAIPQMCIKSLMNMPLWGAMKWYENEQTQINVVSRKSGKIAYTFFAKPFFYLHLINQYECSNHIVVDICSYKDPSMIDCMYIEALKDVQSNPDYASMFRSKPIRFVLPLIDSYGGIEVGKNLVKLPKTKAKAFLQKNRRIYVKPEKLCNLGCETPTINYKKYLGTKYRYFYAISADVDAENPGTIIKVDTLRKTTKTWCEDSCYPSEPIFIPSPNSQSEDDGVILSALVWGGADTHHVGLIVLNAKTMQEMGRTEFRTSSPVPKCLHGWFLPNK</sequence>
<feature type="binding site" evidence="5">
    <location>
        <position position="183"/>
    </location>
    <ligand>
        <name>Fe cation</name>
        <dbReference type="ChEBI" id="CHEBI:24875"/>
        <note>catalytic</note>
    </ligand>
</feature>
<proteinExistence type="inferred from homology"/>
<keyword evidence="4 5" id="KW-0408">Iron</keyword>
<evidence type="ECO:0000256" key="3">
    <source>
        <dbReference type="ARBA" id="ARBA00023002"/>
    </source>
</evidence>
<dbReference type="EMBL" id="GEZM01066223">
    <property type="protein sequence ID" value="JAV68048.1"/>
    <property type="molecule type" value="Transcribed_RNA"/>
</dbReference>
<feature type="binding site" evidence="5">
    <location>
        <position position="316"/>
    </location>
    <ligand>
        <name>Fe cation</name>
        <dbReference type="ChEBI" id="CHEBI:24875"/>
        <note>catalytic</note>
    </ligand>
</feature>
<organism evidence="6">
    <name type="scientific">Photinus pyralis</name>
    <name type="common">Common eastern firefly</name>
    <name type="synonym">Lampyris pyralis</name>
    <dbReference type="NCBI Taxonomy" id="7054"/>
    <lineage>
        <taxon>Eukaryota</taxon>
        <taxon>Metazoa</taxon>
        <taxon>Ecdysozoa</taxon>
        <taxon>Arthropoda</taxon>
        <taxon>Hexapoda</taxon>
        <taxon>Insecta</taxon>
        <taxon>Pterygota</taxon>
        <taxon>Neoptera</taxon>
        <taxon>Endopterygota</taxon>
        <taxon>Coleoptera</taxon>
        <taxon>Polyphaga</taxon>
        <taxon>Elateriformia</taxon>
        <taxon>Elateroidea</taxon>
        <taxon>Lampyridae</taxon>
        <taxon>Lampyrinae</taxon>
        <taxon>Photinus</taxon>
    </lineage>
</organism>
<evidence type="ECO:0000256" key="5">
    <source>
        <dbReference type="PIRSR" id="PIRSR604294-1"/>
    </source>
</evidence>
<reference evidence="6" key="1">
    <citation type="journal article" date="2016" name="Sci. Rep.">
        <title>Molecular characterization of firefly nuptial gifts: a multi-omics approach sheds light on postcopulatory sexual selection.</title>
        <authorList>
            <person name="Al-Wathiqui N."/>
            <person name="Fallon T.R."/>
            <person name="South A."/>
            <person name="Weng J.K."/>
            <person name="Lewis S.M."/>
        </authorList>
    </citation>
    <scope>NUCLEOTIDE SEQUENCE</scope>
</reference>
<evidence type="ECO:0008006" key="7">
    <source>
        <dbReference type="Google" id="ProtNLM"/>
    </source>
</evidence>
<dbReference type="GO" id="GO:0003834">
    <property type="term" value="F:beta-carotene 15,15'-dioxygenase activity"/>
    <property type="evidence" value="ECO:0007669"/>
    <property type="project" value="TreeGrafter"/>
</dbReference>
<dbReference type="PANTHER" id="PTHR10543:SF24">
    <property type="entry name" value="CAROTENOID ISOMEROOXYGENASE"/>
    <property type="match status" value="1"/>
</dbReference>
<dbReference type="AlphaFoldDB" id="A0A1Y1L6P7"/>
<name>A0A1Y1L6P7_PHOPY</name>
<dbReference type="GO" id="GO:0042574">
    <property type="term" value="P:retinal metabolic process"/>
    <property type="evidence" value="ECO:0007669"/>
    <property type="project" value="TreeGrafter"/>
</dbReference>